<dbReference type="EMBL" id="QXML01000002">
    <property type="protein sequence ID" value="RIW16984.1"/>
    <property type="molecule type" value="Genomic_DNA"/>
</dbReference>
<dbReference type="OrthoDB" id="5405772at2"/>
<keyword evidence="4" id="KW-1185">Reference proteome</keyword>
<dbReference type="Proteomes" id="UP000283522">
    <property type="component" value="Unassembled WGS sequence"/>
</dbReference>
<gene>
    <name evidence="3" type="ORF">D0X99_04205</name>
</gene>
<name>A0A418PTR8_9BACT</name>
<proteinExistence type="predicted"/>
<protein>
    <recommendedName>
        <fullName evidence="2">Ysc84 actin-binding domain-containing protein</fullName>
    </recommendedName>
</protein>
<evidence type="ECO:0000256" key="1">
    <source>
        <dbReference type="SAM" id="SignalP"/>
    </source>
</evidence>
<sequence length="175" mass="18522">MKTLFLGLLMALVTTATFAQKEEKDEKIIKDSEKAKEGFLKDDPSMSKFFESSYGYIILPNVGKGGLGVGAASGNGTAYEGGVLIGFANMTQVTVGFQAGGQAYSEVVFFENEEAFVRFKANKVEMSAQVSAVAAAAGASANAKYVDGVAVFTRTKGGLMYEASVGGQKFKYRAK</sequence>
<evidence type="ECO:0000259" key="2">
    <source>
        <dbReference type="Pfam" id="PF04366"/>
    </source>
</evidence>
<reference evidence="3 4" key="1">
    <citation type="submission" date="2018-09" db="EMBL/GenBank/DDBJ databases">
        <authorList>
            <person name="Wang X."/>
            <person name="Du Z."/>
        </authorList>
    </citation>
    <scope>NUCLEOTIDE SEQUENCE [LARGE SCALE GENOMIC DNA]</scope>
    <source>
        <strain evidence="3 4">N3</strain>
    </source>
</reference>
<feature type="chain" id="PRO_5019410878" description="Ysc84 actin-binding domain-containing protein" evidence="1">
    <location>
        <begin position="22"/>
        <end position="175"/>
    </location>
</feature>
<feature type="domain" description="Ysc84 actin-binding" evidence="2">
    <location>
        <begin position="92"/>
        <end position="173"/>
    </location>
</feature>
<evidence type="ECO:0000313" key="4">
    <source>
        <dbReference type="Proteomes" id="UP000283522"/>
    </source>
</evidence>
<dbReference type="RefSeq" id="WP_119476422.1">
    <property type="nucleotide sequence ID" value="NZ_QXML01000002.1"/>
</dbReference>
<feature type="signal peptide" evidence="1">
    <location>
        <begin position="1"/>
        <end position="21"/>
    </location>
</feature>
<evidence type="ECO:0000313" key="3">
    <source>
        <dbReference type="EMBL" id="RIW16984.1"/>
    </source>
</evidence>
<accession>A0A418PTR8</accession>
<dbReference type="Pfam" id="PF04366">
    <property type="entry name" value="Ysc84"/>
    <property type="match status" value="1"/>
</dbReference>
<dbReference type="AlphaFoldDB" id="A0A418PTR8"/>
<keyword evidence="1" id="KW-0732">Signal</keyword>
<organism evidence="3 4">
    <name type="scientific">Algoriphagus lacus</name>
    <dbReference type="NCBI Taxonomy" id="2056311"/>
    <lineage>
        <taxon>Bacteria</taxon>
        <taxon>Pseudomonadati</taxon>
        <taxon>Bacteroidota</taxon>
        <taxon>Cytophagia</taxon>
        <taxon>Cytophagales</taxon>
        <taxon>Cyclobacteriaceae</taxon>
        <taxon>Algoriphagus</taxon>
    </lineage>
</organism>
<dbReference type="InterPro" id="IPR007461">
    <property type="entry name" value="Ysc84_actin-binding"/>
</dbReference>
<comment type="caution">
    <text evidence="3">The sequence shown here is derived from an EMBL/GenBank/DDBJ whole genome shotgun (WGS) entry which is preliminary data.</text>
</comment>